<gene>
    <name evidence="2" type="ORF">SAMN05444584_1394</name>
</gene>
<evidence type="ECO:0000313" key="3">
    <source>
        <dbReference type="Proteomes" id="UP000243463"/>
    </source>
</evidence>
<dbReference type="GO" id="GO:0005737">
    <property type="term" value="C:cytoplasm"/>
    <property type="evidence" value="ECO:0007669"/>
    <property type="project" value="TreeGrafter"/>
</dbReference>
<proteinExistence type="predicted"/>
<keyword evidence="3" id="KW-1185">Reference proteome</keyword>
<dbReference type="InterPro" id="IPR024884">
    <property type="entry name" value="NAPE-PLD"/>
</dbReference>
<dbReference type="PANTHER" id="PTHR15032">
    <property type="entry name" value="N-ACYL-PHOSPHATIDYLETHANOLAMINE-HYDROLYZING PHOSPHOLIPASE D"/>
    <property type="match status" value="1"/>
</dbReference>
<feature type="domain" description="Metallo-beta-lactamase" evidence="1">
    <location>
        <begin position="117"/>
        <end position="311"/>
    </location>
</feature>
<organism evidence="2 3">
    <name type="scientific">Acinetobacter apis</name>
    <dbReference type="NCBI Taxonomy" id="1229165"/>
    <lineage>
        <taxon>Bacteria</taxon>
        <taxon>Pseudomonadati</taxon>
        <taxon>Pseudomonadota</taxon>
        <taxon>Gammaproteobacteria</taxon>
        <taxon>Moraxellales</taxon>
        <taxon>Moraxellaceae</taxon>
        <taxon>Acinetobacter</taxon>
    </lineage>
</organism>
<dbReference type="EMBL" id="FZLN01000002">
    <property type="protein sequence ID" value="SNQ29442.1"/>
    <property type="molecule type" value="Genomic_DNA"/>
</dbReference>
<sequence length="353" mass="40720">MTTSNKRLSYEIPVKNTWFHTLTKANQSFETSAHFRNGRFHNEHAPDIKHSRIKILKWLMSRKNNSWNVDIDQEFKNFLAQDHEVPTTLHTNEGDQPQWRVWFVGHATVLIQIGPYNFLTDPMWSDHAGPRPGTGPRRVCPAGIALENLPEIHGVLLSHNHYDHMDIATLEWLDDAFKMPIYTGLGNGHYLPNHFNVIELDWWQSAMFKDFEIVYTPAQHGSGRGIRDQNAALWGGFCVRQDEQYVYFAGDTGYSPHFKEIYAKFGAPRVALLPIGAYAPRKIMKYLHMDPDDALKAHMDLQSHRSVALHYRTFQLTDEGRLAPEEVLEESISQASKLMNPFYCIHEGRKLIV</sequence>
<dbReference type="AlphaFoldDB" id="A0A217EGJ9"/>
<dbReference type="PANTHER" id="PTHR15032:SF4">
    <property type="entry name" value="N-ACYL-PHOSPHATIDYLETHANOLAMINE-HYDROLYZING PHOSPHOLIPASE D"/>
    <property type="match status" value="1"/>
</dbReference>
<name>A0A217EGJ9_9GAMM</name>
<dbReference type="SUPFAM" id="SSF56281">
    <property type="entry name" value="Metallo-hydrolase/oxidoreductase"/>
    <property type="match status" value="1"/>
</dbReference>
<protein>
    <submittedName>
        <fullName evidence="2">L-ascorbate metabolism protein UlaG, beta-lactamase superfamily</fullName>
    </submittedName>
</protein>
<dbReference type="PIRSF" id="PIRSF038896">
    <property type="entry name" value="NAPE-PLD"/>
    <property type="match status" value="1"/>
</dbReference>
<dbReference type="InterPro" id="IPR036866">
    <property type="entry name" value="RibonucZ/Hydroxyglut_hydro"/>
</dbReference>
<accession>A0A217EGJ9</accession>
<dbReference type="GO" id="GO:0008270">
    <property type="term" value="F:zinc ion binding"/>
    <property type="evidence" value="ECO:0007669"/>
    <property type="project" value="InterPro"/>
</dbReference>
<dbReference type="GO" id="GO:0070290">
    <property type="term" value="F:N-acylphosphatidylethanolamine-specific phospholipase D activity"/>
    <property type="evidence" value="ECO:0007669"/>
    <property type="project" value="InterPro"/>
</dbReference>
<evidence type="ECO:0000313" key="2">
    <source>
        <dbReference type="EMBL" id="SNQ29442.1"/>
    </source>
</evidence>
<dbReference type="OrthoDB" id="9805728at2"/>
<dbReference type="Proteomes" id="UP000243463">
    <property type="component" value="Unassembled WGS sequence"/>
</dbReference>
<dbReference type="Gene3D" id="3.60.15.10">
    <property type="entry name" value="Ribonuclease Z/Hydroxyacylglutathione hydrolase-like"/>
    <property type="match status" value="1"/>
</dbReference>
<dbReference type="RefSeq" id="WP_088823491.1">
    <property type="nucleotide sequence ID" value="NZ_FZLN01000002.1"/>
</dbReference>
<dbReference type="InterPro" id="IPR001279">
    <property type="entry name" value="Metallo-B-lactamas"/>
</dbReference>
<reference evidence="3" key="1">
    <citation type="submission" date="2017-06" db="EMBL/GenBank/DDBJ databases">
        <authorList>
            <person name="Varghese N."/>
            <person name="Submissions S."/>
        </authorList>
    </citation>
    <scope>NUCLEOTIDE SEQUENCE [LARGE SCALE GENOMIC DNA]</scope>
    <source>
        <strain evidence="3">ANC 5114</strain>
    </source>
</reference>
<evidence type="ECO:0000259" key="1">
    <source>
        <dbReference type="Pfam" id="PF12706"/>
    </source>
</evidence>
<dbReference type="Pfam" id="PF12706">
    <property type="entry name" value="Lactamase_B_2"/>
    <property type="match status" value="1"/>
</dbReference>